<proteinExistence type="predicted"/>
<keyword evidence="4" id="KW-0255">Endonuclease</keyword>
<feature type="compositionally biased region" description="Polar residues" evidence="7">
    <location>
        <begin position="7"/>
        <end position="25"/>
    </location>
</feature>
<feature type="region of interest" description="Disordered" evidence="7">
    <location>
        <begin position="1"/>
        <end position="30"/>
    </location>
</feature>
<evidence type="ECO:0000256" key="5">
    <source>
        <dbReference type="ARBA" id="ARBA00022801"/>
    </source>
</evidence>
<dbReference type="PANTHER" id="PTHR34072">
    <property type="entry name" value="ENZYMATIC POLYPROTEIN-RELATED"/>
    <property type="match status" value="1"/>
</dbReference>
<evidence type="ECO:0000313" key="9">
    <source>
        <dbReference type="EMBL" id="GEU78178.1"/>
    </source>
</evidence>
<keyword evidence="5" id="KW-0378">Hydrolase</keyword>
<dbReference type="CDD" id="cd09274">
    <property type="entry name" value="RNase_HI_RT_Ty3"/>
    <property type="match status" value="1"/>
</dbReference>
<dbReference type="Pfam" id="PF17917">
    <property type="entry name" value="RT_RNaseH"/>
    <property type="match status" value="1"/>
</dbReference>
<dbReference type="AlphaFoldDB" id="A0A6L2MW12"/>
<feature type="domain" description="Reverse transcriptase RNase H-like" evidence="8">
    <location>
        <begin position="487"/>
        <end position="590"/>
    </location>
</feature>
<accession>A0A6L2MW12</accession>
<dbReference type="SUPFAM" id="SSF56672">
    <property type="entry name" value="DNA/RNA polymerases"/>
    <property type="match status" value="1"/>
</dbReference>
<evidence type="ECO:0000256" key="6">
    <source>
        <dbReference type="ARBA" id="ARBA00022918"/>
    </source>
</evidence>
<evidence type="ECO:0000256" key="7">
    <source>
        <dbReference type="SAM" id="MobiDB-lite"/>
    </source>
</evidence>
<protein>
    <submittedName>
        <fullName evidence="9">Reverse transcriptase domain-containing protein</fullName>
    </submittedName>
</protein>
<name>A0A6L2MW12_TANCI</name>
<feature type="region of interest" description="Disordered" evidence="7">
    <location>
        <begin position="879"/>
        <end position="902"/>
    </location>
</feature>
<keyword evidence="2" id="KW-0548">Nucleotidyltransferase</keyword>
<dbReference type="InterPro" id="IPR043502">
    <property type="entry name" value="DNA/RNA_pol_sf"/>
</dbReference>
<sequence length="1195" mass="135240">MLASYFQKKTASTSSSRPLPSNTIANPRGDLKAITTRSGVSYDGPPIPHPFCSLPKVVKRVPEVTKDTVQPSTKNIQPPVVQTQVPIDEPVVAPKPKPTIPYPSRVNKQKLRKKDDNLALKFVEIFKKLHFNLSFADALLYMPKFAIMFKSLLNNKEKLFDLATTPVNENCSAVILKKLPEKLGDPGKFHILCDFPELVECLALGDLAITFKVGQTLKYSYNDAESINRIDVIDVACEEYVQEVLGFSDNSKSGNPTLTSDPIIALSSPSLTPFEGGDFILEEIEACLTSKSIPLGIDDIDFDLEGDIRLLEKLLNEDPSSFPLHPKELNVEEIKTIKSSIDEPPELEFKDLPSHLEYAFLEGTDKLPVIISKDPWVSLVHCVPKKGGMTVIENEDNELIPTRHVPKVHDGHFPRYDRGDNGGLYGRFLGLQELFLFVPLLFRQNAKEPMTHLLEKETLFIFSKECIEAINILKKKLTEPPILVAPDWDLPFEIMCDASDYAVGVFLGQRKTKHFQHIHYASKTMTDAQAHYTTTEKELLAVVYAFEKFRPYLVLSKTIVYTDHSALKYLLAKQDARPRLLRWILLLQEFDVIIRDKNGSENLAADHFSRLENPHQDELKKKEITRTFPLETLGDHQKVQLNELNELQDQAYENSLIYKEKMKKIHDSKIKNRVFNVGDRVLLFISRLKICLGNLKTRWTRPFTVAQVFLYGTIKLSQTDELTFKCMRTRNSYFPNNSSTTIPRRQNKRRSLNIVEPELRTIVELADNRTMEELLQGPTEGDVPNDVIKLMMFSYSLEGNARVWYDKEPTNSILTWEDLEMLRACPHYGFTELAQIDTFYNGLNDNDQDSLNAVASGNLLSKSTREALQIIKKKSKVRYSRNKPNVSRMNTNSRDNASKSDDRINKLADQNLTLVDIFAKKVVAPAPVKAVEESCITCGGTFPSNTIPNSKGEMKEITTRSGVAYEGHLIPTPKKVVKREIEETTNKEQSNFQGNALLLMPKFSYVIKSLLTNKDKLFEFAKISLNENFSAILLKKLAKKLGDACKFLIPCDFPGMDMTLELADRSITRPKGVAEDVFVKVGKFHFLTDFVVVDFEADPREILGFSINSSSGNPTSTFEPILSDSSPSLTPFEGSDFILELIDAYLKDESISPEINHADCDPEGDIYLIEKLLNDDPFNSLQWTLSKEKLSKKNL</sequence>
<keyword evidence="3" id="KW-0540">Nuclease</keyword>
<evidence type="ECO:0000256" key="1">
    <source>
        <dbReference type="ARBA" id="ARBA00022679"/>
    </source>
</evidence>
<evidence type="ECO:0000256" key="2">
    <source>
        <dbReference type="ARBA" id="ARBA00022695"/>
    </source>
</evidence>
<dbReference type="GO" id="GO:0004519">
    <property type="term" value="F:endonuclease activity"/>
    <property type="evidence" value="ECO:0007669"/>
    <property type="project" value="UniProtKB-KW"/>
</dbReference>
<dbReference type="GO" id="GO:0003964">
    <property type="term" value="F:RNA-directed DNA polymerase activity"/>
    <property type="evidence" value="ECO:0007669"/>
    <property type="project" value="UniProtKB-KW"/>
</dbReference>
<gene>
    <name evidence="9" type="ORF">Tci_050156</name>
</gene>
<feature type="compositionally biased region" description="Polar residues" evidence="7">
    <location>
        <begin position="882"/>
        <end position="895"/>
    </location>
</feature>
<organism evidence="9">
    <name type="scientific">Tanacetum cinerariifolium</name>
    <name type="common">Dalmatian daisy</name>
    <name type="synonym">Chrysanthemum cinerariifolium</name>
    <dbReference type="NCBI Taxonomy" id="118510"/>
    <lineage>
        <taxon>Eukaryota</taxon>
        <taxon>Viridiplantae</taxon>
        <taxon>Streptophyta</taxon>
        <taxon>Embryophyta</taxon>
        <taxon>Tracheophyta</taxon>
        <taxon>Spermatophyta</taxon>
        <taxon>Magnoliopsida</taxon>
        <taxon>eudicotyledons</taxon>
        <taxon>Gunneridae</taxon>
        <taxon>Pentapetalae</taxon>
        <taxon>asterids</taxon>
        <taxon>campanulids</taxon>
        <taxon>Asterales</taxon>
        <taxon>Asteraceae</taxon>
        <taxon>Asteroideae</taxon>
        <taxon>Anthemideae</taxon>
        <taxon>Anthemidinae</taxon>
        <taxon>Tanacetum</taxon>
    </lineage>
</organism>
<evidence type="ECO:0000256" key="3">
    <source>
        <dbReference type="ARBA" id="ARBA00022722"/>
    </source>
</evidence>
<dbReference type="EMBL" id="BKCJ010007621">
    <property type="protein sequence ID" value="GEU78178.1"/>
    <property type="molecule type" value="Genomic_DNA"/>
</dbReference>
<dbReference type="PANTHER" id="PTHR34072:SF44">
    <property type="entry name" value="RNA-DIRECTED DNA POLYMERASE"/>
    <property type="match status" value="1"/>
</dbReference>
<keyword evidence="1" id="KW-0808">Transferase</keyword>
<evidence type="ECO:0000256" key="4">
    <source>
        <dbReference type="ARBA" id="ARBA00022759"/>
    </source>
</evidence>
<keyword evidence="6 9" id="KW-0695">RNA-directed DNA polymerase</keyword>
<dbReference type="InterPro" id="IPR041373">
    <property type="entry name" value="RT_RNaseH"/>
</dbReference>
<dbReference type="Gene3D" id="3.10.20.370">
    <property type="match status" value="1"/>
</dbReference>
<comment type="caution">
    <text evidence="9">The sequence shown here is derived from an EMBL/GenBank/DDBJ whole genome shotgun (WGS) entry which is preliminary data.</text>
</comment>
<dbReference type="GO" id="GO:0016787">
    <property type="term" value="F:hydrolase activity"/>
    <property type="evidence" value="ECO:0007669"/>
    <property type="project" value="UniProtKB-KW"/>
</dbReference>
<reference evidence="9" key="1">
    <citation type="journal article" date="2019" name="Sci. Rep.">
        <title>Draft genome of Tanacetum cinerariifolium, the natural source of mosquito coil.</title>
        <authorList>
            <person name="Yamashiro T."/>
            <person name="Shiraishi A."/>
            <person name="Satake H."/>
            <person name="Nakayama K."/>
        </authorList>
    </citation>
    <scope>NUCLEOTIDE SEQUENCE</scope>
</reference>
<evidence type="ECO:0000259" key="8">
    <source>
        <dbReference type="Pfam" id="PF17917"/>
    </source>
</evidence>